<protein>
    <recommendedName>
        <fullName evidence="7">Polyprenyl synthetase</fullName>
    </recommendedName>
</protein>
<dbReference type="AlphaFoldDB" id="A0A6C0FB88"/>
<keyword evidence="4" id="KW-0479">Metal-binding</keyword>
<evidence type="ECO:0000256" key="4">
    <source>
        <dbReference type="ARBA" id="ARBA00022723"/>
    </source>
</evidence>
<dbReference type="InterPro" id="IPR000092">
    <property type="entry name" value="Polyprenyl_synt"/>
</dbReference>
<name>A0A6C0FB88_9ZZZZ</name>
<sequence length="245" mass="28322">MYNAKIAPYMKKYRKFCNGKMIRGNLICLTGKLIQNQDSQKIIKFAAQMEMLHSATLLHDDVLDDETDRRGKSSFNTSIGNKQSILIGDCLLAEVSYNVALLENIQVFKNMANILKEFSIGETESLDYEKQVLSKTAYFFAYALDCVFLLANINDVETQDLFFEFGINYGQYYQYLDDILDWEQDKLRDDMNLVTFHNGNMSKAKLIMNNKFEECLNILSMIENSDAITDYIIKIHSEITLRQLP</sequence>
<comment type="cofactor">
    <cofactor evidence="1">
        <name>Mg(2+)</name>
        <dbReference type="ChEBI" id="CHEBI:18420"/>
    </cofactor>
</comment>
<dbReference type="PANTHER" id="PTHR12001">
    <property type="entry name" value="GERANYLGERANYL PYROPHOSPHATE SYNTHASE"/>
    <property type="match status" value="1"/>
</dbReference>
<evidence type="ECO:0000256" key="2">
    <source>
        <dbReference type="ARBA" id="ARBA00006706"/>
    </source>
</evidence>
<dbReference type="PROSITE" id="PS00723">
    <property type="entry name" value="POLYPRENYL_SYNTHASE_1"/>
    <property type="match status" value="1"/>
</dbReference>
<dbReference type="GO" id="GO:0008299">
    <property type="term" value="P:isoprenoid biosynthetic process"/>
    <property type="evidence" value="ECO:0007669"/>
    <property type="project" value="InterPro"/>
</dbReference>
<dbReference type="GO" id="GO:0004659">
    <property type="term" value="F:prenyltransferase activity"/>
    <property type="evidence" value="ECO:0007669"/>
    <property type="project" value="InterPro"/>
</dbReference>
<comment type="similarity">
    <text evidence="2">Belongs to the FPP/GGPP synthase family.</text>
</comment>
<reference evidence="6" key="1">
    <citation type="journal article" date="2020" name="Nature">
        <title>Giant virus diversity and host interactions through global metagenomics.</title>
        <authorList>
            <person name="Schulz F."/>
            <person name="Roux S."/>
            <person name="Paez-Espino D."/>
            <person name="Jungbluth S."/>
            <person name="Walsh D.A."/>
            <person name="Denef V.J."/>
            <person name="McMahon K.D."/>
            <person name="Konstantinidis K.T."/>
            <person name="Eloe-Fadrosh E.A."/>
            <person name="Kyrpides N.C."/>
            <person name="Woyke T."/>
        </authorList>
    </citation>
    <scope>NUCLEOTIDE SEQUENCE</scope>
    <source>
        <strain evidence="6">GVMAG-S-ERX555967-131</strain>
    </source>
</reference>
<accession>A0A6C0FB88</accession>
<dbReference type="PANTHER" id="PTHR12001:SF69">
    <property type="entry name" value="ALL TRANS-POLYPRENYL-DIPHOSPHATE SYNTHASE PDSS1"/>
    <property type="match status" value="1"/>
</dbReference>
<evidence type="ECO:0008006" key="7">
    <source>
        <dbReference type="Google" id="ProtNLM"/>
    </source>
</evidence>
<organism evidence="6">
    <name type="scientific">viral metagenome</name>
    <dbReference type="NCBI Taxonomy" id="1070528"/>
    <lineage>
        <taxon>unclassified sequences</taxon>
        <taxon>metagenomes</taxon>
        <taxon>organismal metagenomes</taxon>
    </lineage>
</organism>
<evidence type="ECO:0000256" key="1">
    <source>
        <dbReference type="ARBA" id="ARBA00001946"/>
    </source>
</evidence>
<dbReference type="Gene3D" id="1.10.600.10">
    <property type="entry name" value="Farnesyl Diphosphate Synthase"/>
    <property type="match status" value="1"/>
</dbReference>
<dbReference type="GO" id="GO:0046872">
    <property type="term" value="F:metal ion binding"/>
    <property type="evidence" value="ECO:0007669"/>
    <property type="project" value="UniProtKB-KW"/>
</dbReference>
<evidence type="ECO:0000256" key="3">
    <source>
        <dbReference type="ARBA" id="ARBA00022679"/>
    </source>
</evidence>
<dbReference type="SUPFAM" id="SSF48576">
    <property type="entry name" value="Terpenoid synthases"/>
    <property type="match status" value="1"/>
</dbReference>
<keyword evidence="3" id="KW-0808">Transferase</keyword>
<evidence type="ECO:0000313" key="6">
    <source>
        <dbReference type="EMBL" id="QHT37150.1"/>
    </source>
</evidence>
<keyword evidence="5" id="KW-0460">Magnesium</keyword>
<proteinExistence type="inferred from homology"/>
<dbReference type="Pfam" id="PF00348">
    <property type="entry name" value="polyprenyl_synt"/>
    <property type="match status" value="1"/>
</dbReference>
<dbReference type="InterPro" id="IPR033749">
    <property type="entry name" value="Polyprenyl_synt_CS"/>
</dbReference>
<evidence type="ECO:0000256" key="5">
    <source>
        <dbReference type="ARBA" id="ARBA00022842"/>
    </source>
</evidence>
<dbReference type="InterPro" id="IPR008949">
    <property type="entry name" value="Isoprenoid_synthase_dom_sf"/>
</dbReference>
<dbReference type="EMBL" id="MN738790">
    <property type="protein sequence ID" value="QHT37150.1"/>
    <property type="molecule type" value="Genomic_DNA"/>
</dbReference>